<dbReference type="EC" id="3.1.1.-" evidence="3"/>
<sequence length="317" mass="32514">MTLDKTARLAPAAHCPILDPGVQGFLDRVTEAGLLPYGADTPAERQDIARLLQDGAAAVPATTILVPAVGGTGSVAIRIVSPPGAAGTRPPVLFYLPGGLWTLGGWTTHRAAATALAASCGAALVFVDLGPGPALPALKRARAALDWTLVHGGGRGLDTARVAIAGDGSGGALAVQLAATPPQHGCLRLQLLFHPVVGAIAQGAPASPWLAPDRCQALAAEAFPDQVPWAGLSPLELPLDRLRRLPPTVILTAEADPARDGGEALARRLMAAEVETTALRLMGTIPDFFWLDGLAETVPTLAAQAVARRALTAALHR</sequence>
<dbReference type="EMBL" id="JACIIZ010000006">
    <property type="protein sequence ID" value="MBB6252073.1"/>
    <property type="molecule type" value="Genomic_DNA"/>
</dbReference>
<keyword evidence="4" id="KW-1185">Reference proteome</keyword>
<dbReference type="InterPro" id="IPR029058">
    <property type="entry name" value="AB_hydrolase_fold"/>
</dbReference>
<dbReference type="Pfam" id="PF07859">
    <property type="entry name" value="Abhydrolase_3"/>
    <property type="match status" value="1"/>
</dbReference>
<name>A0A7X0ECV6_9PROT</name>
<reference evidence="3 4" key="1">
    <citation type="submission" date="2020-08" db="EMBL/GenBank/DDBJ databases">
        <title>Genomic Encyclopedia of Type Strains, Phase IV (KMG-IV): sequencing the most valuable type-strain genomes for metagenomic binning, comparative biology and taxonomic classification.</title>
        <authorList>
            <person name="Goeker M."/>
        </authorList>
    </citation>
    <scope>NUCLEOTIDE SEQUENCE [LARGE SCALE GENOMIC DNA]</scope>
    <source>
        <strain evidence="3 4">DSM 22198</strain>
    </source>
</reference>
<dbReference type="Proteomes" id="UP000539175">
    <property type="component" value="Unassembled WGS sequence"/>
</dbReference>
<comment type="caution">
    <text evidence="3">The sequence shown here is derived from an EMBL/GenBank/DDBJ whole genome shotgun (WGS) entry which is preliminary data.</text>
</comment>
<accession>A0A7X0ECV6</accession>
<dbReference type="RefSeq" id="WP_184801048.1">
    <property type="nucleotide sequence ID" value="NZ_JACIIZ010000006.1"/>
</dbReference>
<organism evidence="3 4">
    <name type="scientific">Nitrospirillum iridis</name>
    <dbReference type="NCBI Taxonomy" id="765888"/>
    <lineage>
        <taxon>Bacteria</taxon>
        <taxon>Pseudomonadati</taxon>
        <taxon>Pseudomonadota</taxon>
        <taxon>Alphaproteobacteria</taxon>
        <taxon>Rhodospirillales</taxon>
        <taxon>Azospirillaceae</taxon>
        <taxon>Nitrospirillum</taxon>
    </lineage>
</organism>
<proteinExistence type="predicted"/>
<evidence type="ECO:0000313" key="3">
    <source>
        <dbReference type="EMBL" id="MBB6252073.1"/>
    </source>
</evidence>
<dbReference type="InterPro" id="IPR013094">
    <property type="entry name" value="AB_hydrolase_3"/>
</dbReference>
<keyword evidence="1 3" id="KW-0378">Hydrolase</keyword>
<evidence type="ECO:0000313" key="4">
    <source>
        <dbReference type="Proteomes" id="UP000539175"/>
    </source>
</evidence>
<evidence type="ECO:0000256" key="1">
    <source>
        <dbReference type="ARBA" id="ARBA00022801"/>
    </source>
</evidence>
<dbReference type="Gene3D" id="3.40.50.1820">
    <property type="entry name" value="alpha/beta hydrolase"/>
    <property type="match status" value="1"/>
</dbReference>
<dbReference type="InterPro" id="IPR050300">
    <property type="entry name" value="GDXG_lipolytic_enzyme"/>
</dbReference>
<dbReference type="PANTHER" id="PTHR48081">
    <property type="entry name" value="AB HYDROLASE SUPERFAMILY PROTEIN C4A8.06C"/>
    <property type="match status" value="1"/>
</dbReference>
<protein>
    <submittedName>
        <fullName evidence="3">Acetyl esterase</fullName>
        <ecNumber evidence="3">3.1.1.-</ecNumber>
    </submittedName>
</protein>
<dbReference type="PANTHER" id="PTHR48081:SF8">
    <property type="entry name" value="ALPHA_BETA HYDROLASE FOLD-3 DOMAIN-CONTAINING PROTEIN-RELATED"/>
    <property type="match status" value="1"/>
</dbReference>
<dbReference type="GO" id="GO:0016787">
    <property type="term" value="F:hydrolase activity"/>
    <property type="evidence" value="ECO:0007669"/>
    <property type="project" value="UniProtKB-KW"/>
</dbReference>
<dbReference type="SUPFAM" id="SSF53474">
    <property type="entry name" value="alpha/beta-Hydrolases"/>
    <property type="match status" value="1"/>
</dbReference>
<evidence type="ECO:0000259" key="2">
    <source>
        <dbReference type="Pfam" id="PF07859"/>
    </source>
</evidence>
<dbReference type="AlphaFoldDB" id="A0A7X0ECV6"/>
<feature type="domain" description="Alpha/beta hydrolase fold-3" evidence="2">
    <location>
        <begin position="93"/>
        <end position="288"/>
    </location>
</feature>
<gene>
    <name evidence="3" type="ORF">FHS74_002633</name>
</gene>